<proteinExistence type="inferred from homology"/>
<feature type="domain" description="CusB-like beta-barrel" evidence="3">
    <location>
        <begin position="215"/>
        <end position="286"/>
    </location>
</feature>
<evidence type="ECO:0000259" key="4">
    <source>
        <dbReference type="Pfam" id="PF25973"/>
    </source>
</evidence>
<dbReference type="AlphaFoldDB" id="G0IZ09"/>
<dbReference type="RefSeq" id="WP_014022438.1">
    <property type="nucleotide sequence ID" value="NC_015914.1"/>
</dbReference>
<dbReference type="GO" id="GO:1990281">
    <property type="term" value="C:efflux pump complex"/>
    <property type="evidence" value="ECO:0007669"/>
    <property type="project" value="TreeGrafter"/>
</dbReference>
<evidence type="ECO:0000313" key="7">
    <source>
        <dbReference type="Proteomes" id="UP000001635"/>
    </source>
</evidence>
<gene>
    <name evidence="6" type="ordered locus">Cycma_4454</name>
</gene>
<dbReference type="Gene3D" id="2.40.420.20">
    <property type="match status" value="1"/>
</dbReference>
<feature type="domain" description="YknX-like C-terminal permuted SH3-like" evidence="5">
    <location>
        <begin position="295"/>
        <end position="360"/>
    </location>
</feature>
<dbReference type="Pfam" id="PF25989">
    <property type="entry name" value="YknX_C"/>
    <property type="match status" value="1"/>
</dbReference>
<evidence type="ECO:0000259" key="5">
    <source>
        <dbReference type="Pfam" id="PF25989"/>
    </source>
</evidence>
<feature type="chain" id="PRO_5003401161" evidence="2">
    <location>
        <begin position="27"/>
        <end position="362"/>
    </location>
</feature>
<dbReference type="PROSITE" id="PS51257">
    <property type="entry name" value="PROKAR_LIPOPROTEIN"/>
    <property type="match status" value="1"/>
</dbReference>
<protein>
    <submittedName>
        <fullName evidence="6">Efflux transporter, RND family, MFP subunit</fullName>
    </submittedName>
</protein>
<dbReference type="EMBL" id="CP002955">
    <property type="protein sequence ID" value="AEL28154.1"/>
    <property type="molecule type" value="Genomic_DNA"/>
</dbReference>
<name>G0IZ09_CYCMS</name>
<dbReference type="Gene3D" id="2.40.30.170">
    <property type="match status" value="1"/>
</dbReference>
<keyword evidence="2" id="KW-0732">Signal</keyword>
<evidence type="ECO:0000313" key="6">
    <source>
        <dbReference type="EMBL" id="AEL28154.1"/>
    </source>
</evidence>
<sequence>MKTKTTQSLISLFVGFLFISSCTSNKAEVFVEETPRIETFSLEKGKLTTKLRLPAELTGFQQVDIYAKVSSYVKDLKVDIGTKVTRGSSLVVLEAPEINSQLAAAESKLKAMEAIYKTSESTYNRLFKTSEVEGTVSTNDLEMAMGKKESDFAQYQAAVAAHKEVKVMQSYLHIIAPFDGVVATRNVNLGAYVGPAGKGSDMPLLTIQQQDKLRLAVAIPELFTGYLKEGDEVSFQVKSLPDTFQGTVARMSGALDLKLRSERVEMDIDNLDGKLLPGMVAEVNLSLNAKDSTFVVPSSALMDSAEGQFVIKVDENQKALRIPVSVGRDSDGFFEVFGDLKLKEKLVLEASEEIKDGDFINE</sequence>
<dbReference type="SUPFAM" id="SSF111369">
    <property type="entry name" value="HlyD-like secretion proteins"/>
    <property type="match status" value="1"/>
</dbReference>
<feature type="domain" description="CzcB-like barrel-sandwich hybrid" evidence="4">
    <location>
        <begin position="63"/>
        <end position="194"/>
    </location>
</feature>
<dbReference type="GO" id="GO:0015562">
    <property type="term" value="F:efflux transmembrane transporter activity"/>
    <property type="evidence" value="ECO:0007669"/>
    <property type="project" value="TreeGrafter"/>
</dbReference>
<dbReference type="Pfam" id="PF25973">
    <property type="entry name" value="BSH_CzcB"/>
    <property type="match status" value="1"/>
</dbReference>
<keyword evidence="7" id="KW-1185">Reference proteome</keyword>
<dbReference type="Gene3D" id="2.40.50.100">
    <property type="match status" value="1"/>
</dbReference>
<dbReference type="Proteomes" id="UP000001635">
    <property type="component" value="Chromosome"/>
</dbReference>
<dbReference type="Pfam" id="PF25954">
    <property type="entry name" value="Beta-barrel_RND_2"/>
    <property type="match status" value="1"/>
</dbReference>
<dbReference type="PANTHER" id="PTHR30469:SF37">
    <property type="entry name" value="RAGD PROTEIN"/>
    <property type="match status" value="1"/>
</dbReference>
<comment type="similarity">
    <text evidence="1">Belongs to the membrane fusion protein (MFP) (TC 8.A.1) family.</text>
</comment>
<dbReference type="PANTHER" id="PTHR30469">
    <property type="entry name" value="MULTIDRUG RESISTANCE PROTEIN MDTA"/>
    <property type="match status" value="1"/>
</dbReference>
<dbReference type="Gene3D" id="1.10.287.470">
    <property type="entry name" value="Helix hairpin bin"/>
    <property type="match status" value="1"/>
</dbReference>
<dbReference type="NCBIfam" id="TIGR01730">
    <property type="entry name" value="RND_mfp"/>
    <property type="match status" value="1"/>
</dbReference>
<evidence type="ECO:0000256" key="2">
    <source>
        <dbReference type="SAM" id="SignalP"/>
    </source>
</evidence>
<organism evidence="6 7">
    <name type="scientific">Cyclobacterium marinum (strain ATCC 25205 / DSM 745 / LMG 13164 / NCIMB 1802)</name>
    <name type="common">Flectobacillus marinus</name>
    <dbReference type="NCBI Taxonomy" id="880070"/>
    <lineage>
        <taxon>Bacteria</taxon>
        <taxon>Pseudomonadati</taxon>
        <taxon>Bacteroidota</taxon>
        <taxon>Cytophagia</taxon>
        <taxon>Cytophagales</taxon>
        <taxon>Cyclobacteriaceae</taxon>
        <taxon>Cyclobacterium</taxon>
    </lineage>
</organism>
<dbReference type="HOGENOM" id="CLU_018816_1_4_10"/>
<accession>G0IZ09</accession>
<evidence type="ECO:0000256" key="1">
    <source>
        <dbReference type="ARBA" id="ARBA00009477"/>
    </source>
</evidence>
<evidence type="ECO:0000259" key="3">
    <source>
        <dbReference type="Pfam" id="PF25954"/>
    </source>
</evidence>
<dbReference type="STRING" id="880070.Cycma_4454"/>
<dbReference type="InterPro" id="IPR058647">
    <property type="entry name" value="BSH_CzcB-like"/>
</dbReference>
<feature type="signal peptide" evidence="2">
    <location>
        <begin position="1"/>
        <end position="26"/>
    </location>
</feature>
<dbReference type="InterPro" id="IPR058637">
    <property type="entry name" value="YknX-like_C"/>
</dbReference>
<dbReference type="eggNOG" id="COG0845">
    <property type="taxonomic scope" value="Bacteria"/>
</dbReference>
<reference evidence="7" key="1">
    <citation type="submission" date="2011-07" db="EMBL/GenBank/DDBJ databases">
        <title>The complete genome of Cyclobacterium marinum DSM 745.</title>
        <authorList>
            <person name="Lucas S."/>
            <person name="Han J."/>
            <person name="Lapidus A."/>
            <person name="Bruce D."/>
            <person name="Goodwin L."/>
            <person name="Pitluck S."/>
            <person name="Peters L."/>
            <person name="Kyrpides N."/>
            <person name="Mavromatis K."/>
            <person name="Ivanova N."/>
            <person name="Ovchinnikova G."/>
            <person name="Chertkov O."/>
            <person name="Detter J.C."/>
            <person name="Tapia R."/>
            <person name="Han C."/>
            <person name="Land M."/>
            <person name="Hauser L."/>
            <person name="Markowitz V."/>
            <person name="Cheng J.-F."/>
            <person name="Hugenholtz P."/>
            <person name="Woyke T."/>
            <person name="Wu D."/>
            <person name="Tindall B."/>
            <person name="Schuetze A."/>
            <person name="Brambilla E."/>
            <person name="Klenk H.-P."/>
            <person name="Eisen J.A."/>
        </authorList>
    </citation>
    <scope>NUCLEOTIDE SEQUENCE [LARGE SCALE GENOMIC DNA]</scope>
    <source>
        <strain evidence="7">ATCC 25205 / DSM 745 / LMG 13164 / NCIMB 1802</strain>
    </source>
</reference>
<dbReference type="KEGG" id="cmr:Cycma_4454"/>
<dbReference type="OrthoDB" id="9806939at2"/>
<dbReference type="InterPro" id="IPR058792">
    <property type="entry name" value="Beta-barrel_RND_2"/>
</dbReference>
<dbReference type="InterPro" id="IPR006143">
    <property type="entry name" value="RND_pump_MFP"/>
</dbReference>